<evidence type="ECO:0000259" key="4">
    <source>
        <dbReference type="SMART" id="SM00360"/>
    </source>
</evidence>
<dbReference type="InterPro" id="IPR035979">
    <property type="entry name" value="RBD_domain_sf"/>
</dbReference>
<dbReference type="InterPro" id="IPR012677">
    <property type="entry name" value="Nucleotide-bd_a/b_plait_sf"/>
</dbReference>
<dbReference type="SMART" id="SM00360">
    <property type="entry name" value="RRM"/>
    <property type="match status" value="2"/>
</dbReference>
<dbReference type="PANTHER" id="PTHR13976">
    <property type="entry name" value="HETEROGENEOUS NUCLEAR RIBONUCLEOPROTEIN-RELATED"/>
    <property type="match status" value="1"/>
</dbReference>
<feature type="region of interest" description="Disordered" evidence="3">
    <location>
        <begin position="490"/>
        <end position="535"/>
    </location>
</feature>
<dbReference type="AlphaFoldDB" id="A0AAV5U111"/>
<proteinExistence type="predicted"/>
<feature type="compositionally biased region" description="Basic and acidic residues" evidence="3">
    <location>
        <begin position="247"/>
        <end position="287"/>
    </location>
</feature>
<evidence type="ECO:0000256" key="1">
    <source>
        <dbReference type="ARBA" id="ARBA00022737"/>
    </source>
</evidence>
<evidence type="ECO:0000313" key="5">
    <source>
        <dbReference type="EMBL" id="GMT00500.1"/>
    </source>
</evidence>
<feature type="domain" description="RRM" evidence="4">
    <location>
        <begin position="4"/>
        <end position="72"/>
    </location>
</feature>
<comment type="caution">
    <text evidence="5">The sequence shown here is derived from an EMBL/GenBank/DDBJ whole genome shotgun (WGS) entry which is preliminary data.</text>
</comment>
<sequence length="907" mass="100621">MSVIIRLQNLPLTAASSDIRNFFSGQRIPDGAVNIVGGALGEAFIGFVTQQDAIQAMRKNNGRIHNAEIQLFLSSQTEMNEVIAAARSAPAPSINPPSIPPRFGGSIRSPRLEREEASRFPSRDEPPRYGRDVLPFLTNGPSLGRNENPRYGSAGPSPMNGRSSFPPQGGMRPFKNEPSFDEERGGDIRGGDLDRPIFQMQTSSYGSEKIGQRNSNDDGMRGRNEAWNRDGESMGDVRNQRFPPVIRQEDADRRAPIHSRDNSRNDVDERRDNKEESWRNESNRSFERMPALVAPTEKDDSISFFGRGAPPKRPLLPPPSISVPRYPSIPPSNSSSHPPVVQTQKEEVFVELTRLPADLLRPSSLEEFLSPSIPLTLSSVKVVYSPEGIHLSSLVRFTSAMDAFNALKKDGEQGVKIRPSSKESFESARDGPPSSLSHLNPHIPPPLIPNHPPIPSFPPMGGITHQGIHPPNLFTMPLINPNEIIMGNERRGFNGLIDGDDGRGERRRREDSPSRGKREERRRRSNSPRSKKPRVDRICVLVSNLPFRAKEPEIRRMLGPGLNPYAIKKVFNEDNAPSDVWIMEFASEPEAMETVHRRMEMGGRQARLKMIEEPEADKLLRQKFKSPPRRGEREGERRDSFDEKVRMQQEAIEMEKTRMNGSWDSGEKALAGAFSAPVFTANRGFMRGGRGGRGMRGMSSGGMRGGAGMMGTMGRGGERTCLLVSNMPALPAPQVLLEHLRVAPSQLMRVDQIAPDAAIIELRNEVDAIAVAENGEMLPPLNGRRLIVAAMGRRQIEEELNLRARDINNHGKEGDRPNIDPEMIRSVGKTGCVIACYGFPRDLAIDEIKGFLDGFPMIESSVRMRMEGGEGTGECILALNDPRSAQSAVELLHKKSFRGHPVSLFLL</sequence>
<dbReference type="SUPFAM" id="SSF54928">
    <property type="entry name" value="RNA-binding domain, RBD"/>
    <property type="match status" value="3"/>
</dbReference>
<accession>A0AAV5U111</accession>
<dbReference type="Proteomes" id="UP001432027">
    <property type="component" value="Unassembled WGS sequence"/>
</dbReference>
<feature type="compositionally biased region" description="Basic residues" evidence="3">
    <location>
        <begin position="520"/>
        <end position="534"/>
    </location>
</feature>
<feature type="compositionally biased region" description="Pro residues" evidence="3">
    <location>
        <begin position="311"/>
        <end position="321"/>
    </location>
</feature>
<feature type="compositionally biased region" description="Basic and acidic residues" evidence="3">
    <location>
        <begin position="181"/>
        <end position="195"/>
    </location>
</feature>
<feature type="compositionally biased region" description="Basic and acidic residues" evidence="3">
    <location>
        <begin position="110"/>
        <end position="131"/>
    </location>
</feature>
<protein>
    <recommendedName>
        <fullName evidence="4">RRM domain-containing protein</fullName>
    </recommendedName>
</protein>
<gene>
    <name evidence="5" type="ORF">PENTCL1PPCAC_22674</name>
</gene>
<feature type="compositionally biased region" description="Basic and acidic residues" evidence="3">
    <location>
        <begin position="629"/>
        <end position="644"/>
    </location>
</feature>
<feature type="compositionally biased region" description="Basic and acidic residues" evidence="3">
    <location>
        <begin position="500"/>
        <end position="519"/>
    </location>
</feature>
<evidence type="ECO:0000256" key="3">
    <source>
        <dbReference type="SAM" id="MobiDB-lite"/>
    </source>
</evidence>
<keyword evidence="2" id="KW-0694">RNA-binding</keyword>
<reference evidence="5" key="1">
    <citation type="submission" date="2023-10" db="EMBL/GenBank/DDBJ databases">
        <title>Genome assembly of Pristionchus species.</title>
        <authorList>
            <person name="Yoshida K."/>
            <person name="Sommer R.J."/>
        </authorList>
    </citation>
    <scope>NUCLEOTIDE SEQUENCE</scope>
    <source>
        <strain evidence="5">RS0144</strain>
    </source>
</reference>
<dbReference type="InterPro" id="IPR050666">
    <property type="entry name" value="ESRP"/>
</dbReference>
<feature type="domain" description="RRM" evidence="4">
    <location>
        <begin position="833"/>
        <end position="905"/>
    </location>
</feature>
<dbReference type="GO" id="GO:0003723">
    <property type="term" value="F:RNA binding"/>
    <property type="evidence" value="ECO:0007669"/>
    <property type="project" value="UniProtKB-KW"/>
</dbReference>
<feature type="compositionally biased region" description="Pro residues" evidence="3">
    <location>
        <begin position="442"/>
        <end position="458"/>
    </location>
</feature>
<evidence type="ECO:0000313" key="6">
    <source>
        <dbReference type="Proteomes" id="UP001432027"/>
    </source>
</evidence>
<feature type="region of interest" description="Disordered" evidence="3">
    <location>
        <begin position="411"/>
        <end position="468"/>
    </location>
</feature>
<feature type="compositionally biased region" description="Low complexity" evidence="3">
    <location>
        <begin position="432"/>
        <end position="441"/>
    </location>
</feature>
<organism evidence="5 6">
    <name type="scientific">Pristionchus entomophagus</name>
    <dbReference type="NCBI Taxonomy" id="358040"/>
    <lineage>
        <taxon>Eukaryota</taxon>
        <taxon>Metazoa</taxon>
        <taxon>Ecdysozoa</taxon>
        <taxon>Nematoda</taxon>
        <taxon>Chromadorea</taxon>
        <taxon>Rhabditida</taxon>
        <taxon>Rhabditina</taxon>
        <taxon>Diplogasteromorpha</taxon>
        <taxon>Diplogasteroidea</taxon>
        <taxon>Neodiplogasteridae</taxon>
        <taxon>Pristionchus</taxon>
    </lineage>
</organism>
<dbReference type="Gene3D" id="3.30.70.330">
    <property type="match status" value="3"/>
</dbReference>
<dbReference type="InterPro" id="IPR000504">
    <property type="entry name" value="RRM_dom"/>
</dbReference>
<evidence type="ECO:0000256" key="2">
    <source>
        <dbReference type="ARBA" id="ARBA00022884"/>
    </source>
</evidence>
<dbReference type="EMBL" id="BTSX01000005">
    <property type="protein sequence ID" value="GMT00500.1"/>
    <property type="molecule type" value="Genomic_DNA"/>
</dbReference>
<feature type="compositionally biased region" description="Basic and acidic residues" evidence="3">
    <location>
        <begin position="215"/>
        <end position="232"/>
    </location>
</feature>
<keyword evidence="1" id="KW-0677">Repeat</keyword>
<name>A0AAV5U111_9BILA</name>
<feature type="region of interest" description="Disordered" evidence="3">
    <location>
        <begin position="88"/>
        <end position="340"/>
    </location>
</feature>
<feature type="compositionally biased region" description="Basic and acidic residues" evidence="3">
    <location>
        <begin position="411"/>
        <end position="429"/>
    </location>
</feature>
<feature type="region of interest" description="Disordered" evidence="3">
    <location>
        <begin position="613"/>
        <end position="644"/>
    </location>
</feature>
<keyword evidence="6" id="KW-1185">Reference proteome</keyword>